<comment type="caution">
    <text evidence="2">The sequence shown here is derived from an EMBL/GenBank/DDBJ whole genome shotgun (WGS) entry which is preliminary data.</text>
</comment>
<dbReference type="RefSeq" id="WP_114420500.1">
    <property type="nucleotide sequence ID" value="NZ_NQOU01000004.1"/>
</dbReference>
<dbReference type="EMBL" id="NQOU01000004">
    <property type="protein sequence ID" value="RII82559.1"/>
    <property type="molecule type" value="Genomic_DNA"/>
</dbReference>
<sequence length="92" mass="10516">MIRRFRHKGLEHFFVTGSMKGIQPNHAKKLGQILRVLDVAVSPAELNLPGFGLHPLHGNLEGHWSIVVNGNWRITFVFEGQDVDIVDYQDYH</sequence>
<dbReference type="AlphaFoldDB" id="A0A3A1YYC0"/>
<dbReference type="InterPro" id="IPR035093">
    <property type="entry name" value="RelE/ParE_toxin_dom_sf"/>
</dbReference>
<reference evidence="3 4" key="1">
    <citation type="submission" date="2017-08" db="EMBL/GenBank/DDBJ databases">
        <title>Pusillimonas indicus sp. nov., a member of the family Alcaligenaceae isolated from surface seawater.</title>
        <authorList>
            <person name="Li J."/>
        </authorList>
    </citation>
    <scope>NUCLEOTIDE SEQUENCE [LARGE SCALE GENOMIC DNA]</scope>
    <source>
        <strain evidence="1 4">17-4A</strain>
        <strain evidence="2 3">L52-1-41</strain>
    </source>
</reference>
<proteinExistence type="predicted"/>
<dbReference type="InterPro" id="IPR007711">
    <property type="entry name" value="HigB-1"/>
</dbReference>
<gene>
    <name evidence="1" type="ORF">CJO09_11760</name>
    <name evidence="2" type="ORF">CJP73_03660</name>
</gene>
<dbReference type="OrthoDB" id="9801102at2"/>
<dbReference type="Gene3D" id="3.30.2310.20">
    <property type="entry name" value="RelE-like"/>
    <property type="match status" value="1"/>
</dbReference>
<protein>
    <submittedName>
        <fullName evidence="2">Killer protein</fullName>
    </submittedName>
</protein>
<evidence type="ECO:0000313" key="4">
    <source>
        <dbReference type="Proteomes" id="UP000266483"/>
    </source>
</evidence>
<dbReference type="Proteomes" id="UP000266206">
    <property type="component" value="Unassembled WGS sequence"/>
</dbReference>
<dbReference type="PANTHER" id="PTHR40266:SF2">
    <property type="entry name" value="TOXIN HIGB-1"/>
    <property type="match status" value="1"/>
</dbReference>
<keyword evidence="4" id="KW-1185">Reference proteome</keyword>
<accession>A0A3A1YYC0</accession>
<name>A0A3A1YYC0_9BURK</name>
<dbReference type="EMBL" id="NQYH01000001">
    <property type="protein sequence ID" value="RIY42536.1"/>
    <property type="molecule type" value="Genomic_DNA"/>
</dbReference>
<dbReference type="PANTHER" id="PTHR40266">
    <property type="entry name" value="TOXIN HIGB-1"/>
    <property type="match status" value="1"/>
</dbReference>
<dbReference type="Proteomes" id="UP000266483">
    <property type="component" value="Unassembled WGS sequence"/>
</dbReference>
<dbReference type="SUPFAM" id="SSF143011">
    <property type="entry name" value="RelE-like"/>
    <property type="match status" value="1"/>
</dbReference>
<evidence type="ECO:0000313" key="1">
    <source>
        <dbReference type="EMBL" id="RII82559.1"/>
    </source>
</evidence>
<organism evidence="2 3">
    <name type="scientific">Neopusillimonas maritima</name>
    <dbReference type="NCBI Taxonomy" id="2026239"/>
    <lineage>
        <taxon>Bacteria</taxon>
        <taxon>Pseudomonadati</taxon>
        <taxon>Pseudomonadota</taxon>
        <taxon>Betaproteobacteria</taxon>
        <taxon>Burkholderiales</taxon>
        <taxon>Alcaligenaceae</taxon>
        <taxon>Neopusillimonas</taxon>
    </lineage>
</organism>
<dbReference type="Pfam" id="PF05015">
    <property type="entry name" value="HigB-like_toxin"/>
    <property type="match status" value="1"/>
</dbReference>
<evidence type="ECO:0000313" key="2">
    <source>
        <dbReference type="EMBL" id="RIY42536.1"/>
    </source>
</evidence>
<evidence type="ECO:0000313" key="3">
    <source>
        <dbReference type="Proteomes" id="UP000266206"/>
    </source>
</evidence>